<dbReference type="SUPFAM" id="SSF88723">
    <property type="entry name" value="PIN domain-like"/>
    <property type="match status" value="1"/>
</dbReference>
<keyword evidence="4" id="KW-0539">Nucleus</keyword>
<dbReference type="RefSeq" id="XP_040637608.1">
    <property type="nucleotide sequence ID" value="XM_040786483.1"/>
</dbReference>
<evidence type="ECO:0000256" key="2">
    <source>
        <dbReference type="ARBA" id="ARBA00022517"/>
    </source>
</evidence>
<dbReference type="EMBL" id="KK088429">
    <property type="protein sequence ID" value="EYE93920.1"/>
    <property type="molecule type" value="Genomic_DNA"/>
</dbReference>
<dbReference type="OrthoDB" id="76105at2759"/>
<dbReference type="GeneID" id="63701607"/>
<keyword evidence="2" id="KW-0690">Ribosome biogenesis</keyword>
<dbReference type="Gene3D" id="3.40.50.1010">
    <property type="entry name" value="5'-nuclease"/>
    <property type="match status" value="1"/>
</dbReference>
<evidence type="ECO:0000256" key="4">
    <source>
        <dbReference type="ARBA" id="ARBA00023242"/>
    </source>
</evidence>
<dbReference type="CDD" id="cd09864">
    <property type="entry name" value="PIN_Fcf1-like"/>
    <property type="match status" value="1"/>
</dbReference>
<comment type="subcellular location">
    <subcellularLocation>
        <location evidence="1">Nucleus</location>
        <location evidence="1">Nucleolus</location>
    </subcellularLocation>
</comment>
<dbReference type="AlphaFoldDB" id="A0A017SCH3"/>
<dbReference type="PANTHER" id="PTHR12416">
    <property type="entry name" value="RRNA-PROCESSING PROTEIN UTP23 HOMOLOG"/>
    <property type="match status" value="1"/>
</dbReference>
<feature type="compositionally biased region" description="Basic and acidic residues" evidence="5">
    <location>
        <begin position="32"/>
        <end position="41"/>
    </location>
</feature>
<proteinExistence type="predicted"/>
<dbReference type="InterPro" id="IPR006984">
    <property type="entry name" value="Fcf1/UTP23"/>
</dbReference>
<accession>A0A017SCH3</accession>
<dbReference type="InterPro" id="IPR029060">
    <property type="entry name" value="PIN-like_dom_sf"/>
</dbReference>
<reference evidence="7" key="1">
    <citation type="journal article" date="2014" name="Nat. Commun.">
        <title>Genomic adaptations of the halophilic Dead Sea filamentous fungus Eurotium rubrum.</title>
        <authorList>
            <person name="Kis-Papo T."/>
            <person name="Weig A.R."/>
            <person name="Riley R."/>
            <person name="Persoh D."/>
            <person name="Salamov A."/>
            <person name="Sun H."/>
            <person name="Lipzen A."/>
            <person name="Wasser S.P."/>
            <person name="Rambold G."/>
            <person name="Grigoriev I.V."/>
            <person name="Nevo E."/>
        </authorList>
    </citation>
    <scope>NUCLEOTIDE SEQUENCE [LARGE SCALE GENOMIC DNA]</scope>
    <source>
        <strain evidence="7">CBS 135680</strain>
    </source>
</reference>
<protein>
    <submittedName>
        <fullName evidence="6">Fcf1-domain-containing protein</fullName>
    </submittedName>
</protein>
<keyword evidence="7" id="KW-1185">Reference proteome</keyword>
<sequence length="190" mass="21718">MGVQKKTRKYAQMKLAIKKHDERLKNPPAAIPKDKKKEESTRQVAQAPTNMFFAANTALGPPYHVLVDTNFVSHTIRAKLDMLPSMMDLLYAKCIPCFTDCTIAELEKLGPKYRLALRVAKDPRWTRLQCDHSGTYADDCIVDRISKHRIYTVGTNDKELTRRIRKIPGVPIMKVARGKYTIEKLPDSFD</sequence>
<keyword evidence="3" id="KW-0698">rRNA processing</keyword>
<evidence type="ECO:0000313" key="7">
    <source>
        <dbReference type="Proteomes" id="UP000019804"/>
    </source>
</evidence>
<dbReference type="Proteomes" id="UP000019804">
    <property type="component" value="Unassembled WGS sequence"/>
</dbReference>
<organism evidence="6 7">
    <name type="scientific">Aspergillus ruber (strain CBS 135680)</name>
    <dbReference type="NCBI Taxonomy" id="1388766"/>
    <lineage>
        <taxon>Eukaryota</taxon>
        <taxon>Fungi</taxon>
        <taxon>Dikarya</taxon>
        <taxon>Ascomycota</taxon>
        <taxon>Pezizomycotina</taxon>
        <taxon>Eurotiomycetes</taxon>
        <taxon>Eurotiomycetidae</taxon>
        <taxon>Eurotiales</taxon>
        <taxon>Aspergillaceae</taxon>
        <taxon>Aspergillus</taxon>
        <taxon>Aspergillus subgen. Aspergillus</taxon>
    </lineage>
</organism>
<evidence type="ECO:0000313" key="6">
    <source>
        <dbReference type="EMBL" id="EYE93920.1"/>
    </source>
</evidence>
<evidence type="ECO:0000256" key="1">
    <source>
        <dbReference type="ARBA" id="ARBA00004604"/>
    </source>
</evidence>
<dbReference type="GO" id="GO:0032040">
    <property type="term" value="C:small-subunit processome"/>
    <property type="evidence" value="ECO:0007669"/>
    <property type="project" value="InterPro"/>
</dbReference>
<feature type="region of interest" description="Disordered" evidence="5">
    <location>
        <begin position="20"/>
        <end position="43"/>
    </location>
</feature>
<dbReference type="STRING" id="1388766.A0A017SCH3"/>
<gene>
    <name evidence="6" type="ORF">EURHEDRAFT_516512</name>
</gene>
<evidence type="ECO:0000256" key="3">
    <source>
        <dbReference type="ARBA" id="ARBA00022552"/>
    </source>
</evidence>
<dbReference type="InterPro" id="IPR037503">
    <property type="entry name" value="Fcf1_PIN"/>
</dbReference>
<dbReference type="GO" id="GO:0006364">
    <property type="term" value="P:rRNA processing"/>
    <property type="evidence" value="ECO:0007669"/>
    <property type="project" value="UniProtKB-KW"/>
</dbReference>
<dbReference type="HOGENOM" id="CLU_081098_0_1_1"/>
<evidence type="ECO:0000256" key="5">
    <source>
        <dbReference type="SAM" id="MobiDB-lite"/>
    </source>
</evidence>
<dbReference type="Pfam" id="PF04900">
    <property type="entry name" value="Fcf1"/>
    <property type="match status" value="1"/>
</dbReference>
<dbReference type="FunFam" id="3.40.50.1010:FF:000019">
    <property type="entry name" value="U3 small nucleolar RNA-associated protein 24"/>
    <property type="match status" value="1"/>
</dbReference>
<name>A0A017SCH3_ASPRC</name>